<keyword evidence="4" id="KW-1185">Reference proteome</keyword>
<dbReference type="AlphaFoldDB" id="A0A1E7EM20"/>
<gene>
    <name evidence="3" type="ORF">FRACYDRAFT_272256</name>
</gene>
<organism evidence="3 4">
    <name type="scientific">Fragilariopsis cylindrus CCMP1102</name>
    <dbReference type="NCBI Taxonomy" id="635003"/>
    <lineage>
        <taxon>Eukaryota</taxon>
        <taxon>Sar</taxon>
        <taxon>Stramenopiles</taxon>
        <taxon>Ochrophyta</taxon>
        <taxon>Bacillariophyta</taxon>
        <taxon>Bacillariophyceae</taxon>
        <taxon>Bacillariophycidae</taxon>
        <taxon>Bacillariales</taxon>
        <taxon>Bacillariaceae</taxon>
        <taxon>Fragilariopsis</taxon>
    </lineage>
</organism>
<feature type="compositionally biased region" description="Basic and acidic residues" evidence="1">
    <location>
        <begin position="94"/>
        <end position="120"/>
    </location>
</feature>
<evidence type="ECO:0000256" key="2">
    <source>
        <dbReference type="SAM" id="SignalP"/>
    </source>
</evidence>
<feature type="non-terminal residue" evidence="3">
    <location>
        <position position="148"/>
    </location>
</feature>
<evidence type="ECO:0000313" key="3">
    <source>
        <dbReference type="EMBL" id="OEU06896.1"/>
    </source>
</evidence>
<feature type="signal peptide" evidence="2">
    <location>
        <begin position="1"/>
        <end position="21"/>
    </location>
</feature>
<keyword evidence="2" id="KW-0732">Signal</keyword>
<accession>A0A1E7EM20</accession>
<dbReference type="EMBL" id="KV784394">
    <property type="protein sequence ID" value="OEU06896.1"/>
    <property type="molecule type" value="Genomic_DNA"/>
</dbReference>
<evidence type="ECO:0000313" key="4">
    <source>
        <dbReference type="Proteomes" id="UP000095751"/>
    </source>
</evidence>
<reference evidence="3 4" key="1">
    <citation type="submission" date="2016-09" db="EMBL/GenBank/DDBJ databases">
        <title>Extensive genetic diversity and differential bi-allelic expression allows diatom success in the polar Southern Ocean.</title>
        <authorList>
            <consortium name="DOE Joint Genome Institute"/>
            <person name="Mock T."/>
            <person name="Otillar R.P."/>
            <person name="Strauss J."/>
            <person name="Dupont C."/>
            <person name="Frickenhaus S."/>
            <person name="Maumus F."/>
            <person name="Mcmullan M."/>
            <person name="Sanges R."/>
            <person name="Schmutz J."/>
            <person name="Toseland A."/>
            <person name="Valas R."/>
            <person name="Veluchamy A."/>
            <person name="Ward B.J."/>
            <person name="Allen A."/>
            <person name="Barry K."/>
            <person name="Falciatore A."/>
            <person name="Ferrante M."/>
            <person name="Fortunato A.E."/>
            <person name="Gloeckner G."/>
            <person name="Gruber A."/>
            <person name="Hipkin R."/>
            <person name="Janech M."/>
            <person name="Kroth P."/>
            <person name="Leese F."/>
            <person name="Lindquist E."/>
            <person name="Lyon B.R."/>
            <person name="Martin J."/>
            <person name="Mayer C."/>
            <person name="Parker M."/>
            <person name="Quesneville H."/>
            <person name="Raymond J."/>
            <person name="Uhlig C."/>
            <person name="Valentin K.U."/>
            <person name="Worden A.Z."/>
            <person name="Armbrust E.V."/>
            <person name="Bowler C."/>
            <person name="Green B."/>
            <person name="Moulton V."/>
            <person name="Van Oosterhout C."/>
            <person name="Grigoriev I."/>
        </authorList>
    </citation>
    <scope>NUCLEOTIDE SEQUENCE [LARGE SCALE GENOMIC DNA]</scope>
    <source>
        <strain evidence="3 4">CCMP1102</strain>
    </source>
</reference>
<evidence type="ECO:0000256" key="1">
    <source>
        <dbReference type="SAM" id="MobiDB-lite"/>
    </source>
</evidence>
<sequence>MMFAAKLALLFVVTVVVSVHGFAPPAMKARVAYNTELNGAFDMLTKKPSKAAAVVEKAPVKVVKVKKNPFAKKVKEAAAPVMKEAKVVKKNPFAKKEKEAAPVKKESPAKKNPFAKKEAPAKKVAPVKKVVAAKKVAVVAKKAAPVKK</sequence>
<dbReference type="InParanoid" id="A0A1E7EM20"/>
<protein>
    <submittedName>
        <fullName evidence="3">Uncharacterized protein</fullName>
    </submittedName>
</protein>
<proteinExistence type="predicted"/>
<feature type="region of interest" description="Disordered" evidence="1">
    <location>
        <begin position="93"/>
        <end position="120"/>
    </location>
</feature>
<dbReference type="KEGG" id="fcy:FRACYDRAFT_272256"/>
<name>A0A1E7EM20_9STRA</name>
<feature type="chain" id="PRO_5009192098" evidence="2">
    <location>
        <begin position="22"/>
        <end position="148"/>
    </location>
</feature>
<dbReference type="Proteomes" id="UP000095751">
    <property type="component" value="Unassembled WGS sequence"/>
</dbReference>